<feature type="binding site" evidence="7">
    <location>
        <position position="68"/>
    </location>
    <ligand>
        <name>ATP</name>
        <dbReference type="ChEBI" id="CHEBI:30616"/>
    </ligand>
</feature>
<feature type="compositionally biased region" description="Basic and acidic residues" evidence="9">
    <location>
        <begin position="545"/>
        <end position="578"/>
    </location>
</feature>
<feature type="domain" description="Protein kinase" evidence="10">
    <location>
        <begin position="39"/>
        <end position="297"/>
    </location>
</feature>
<evidence type="ECO:0000256" key="5">
    <source>
        <dbReference type="ARBA" id="ARBA00022777"/>
    </source>
</evidence>
<dbReference type="Gene3D" id="3.30.200.20">
    <property type="entry name" value="Phosphorylase Kinase, domain 1"/>
    <property type="match status" value="1"/>
</dbReference>
<comment type="caution">
    <text evidence="11">The sequence shown here is derived from an EMBL/GenBank/DDBJ whole genome shotgun (WGS) entry which is preliminary data.</text>
</comment>
<feature type="coiled-coil region" evidence="8">
    <location>
        <begin position="958"/>
        <end position="1033"/>
    </location>
</feature>
<dbReference type="InterPro" id="IPR011009">
    <property type="entry name" value="Kinase-like_dom_sf"/>
</dbReference>
<dbReference type="GO" id="GO:0005524">
    <property type="term" value="F:ATP binding"/>
    <property type="evidence" value="ECO:0007669"/>
    <property type="project" value="UniProtKB-UniRule"/>
</dbReference>
<dbReference type="FunFam" id="1.10.510.10:FF:001298">
    <property type="entry name" value="STE20-like kinase"/>
    <property type="match status" value="1"/>
</dbReference>
<keyword evidence="4 7" id="KW-0547">Nucleotide-binding</keyword>
<gene>
    <name evidence="11" type="ORF">ACJMK2_005576</name>
</gene>
<evidence type="ECO:0000256" key="4">
    <source>
        <dbReference type="ARBA" id="ARBA00022741"/>
    </source>
</evidence>
<dbReference type="EMBL" id="JBJQND010000010">
    <property type="protein sequence ID" value="KAL3863848.1"/>
    <property type="molecule type" value="Genomic_DNA"/>
</dbReference>
<dbReference type="Gene3D" id="1.10.510.10">
    <property type="entry name" value="Transferase(Phosphotransferase) domain 1"/>
    <property type="match status" value="1"/>
</dbReference>
<feature type="compositionally biased region" description="Basic and acidic residues" evidence="9">
    <location>
        <begin position="446"/>
        <end position="460"/>
    </location>
</feature>
<feature type="compositionally biased region" description="Basic and acidic residues" evidence="9">
    <location>
        <begin position="1148"/>
        <end position="1175"/>
    </location>
</feature>
<reference evidence="11 12" key="1">
    <citation type="submission" date="2024-11" db="EMBL/GenBank/DDBJ databases">
        <title>Chromosome-level genome assembly of the freshwater bivalve Anodonta woodiana.</title>
        <authorList>
            <person name="Chen X."/>
        </authorList>
    </citation>
    <scope>NUCLEOTIDE SEQUENCE [LARGE SCALE GENOMIC DNA]</scope>
    <source>
        <strain evidence="11">MN2024</strain>
        <tissue evidence="11">Gills</tissue>
    </source>
</reference>
<evidence type="ECO:0000256" key="3">
    <source>
        <dbReference type="ARBA" id="ARBA00022679"/>
    </source>
</evidence>
<feature type="region of interest" description="Disordered" evidence="9">
    <location>
        <begin position="1144"/>
        <end position="1175"/>
    </location>
</feature>
<dbReference type="PANTHER" id="PTHR46538">
    <property type="entry name" value="PROTEIN KINASE DOMAIN-CONTAINING PROTEIN"/>
    <property type="match status" value="1"/>
</dbReference>
<feature type="compositionally biased region" description="Basic and acidic residues" evidence="9">
    <location>
        <begin position="389"/>
        <end position="415"/>
    </location>
</feature>
<dbReference type="PANTHER" id="PTHR46538:SF3">
    <property type="entry name" value="PROTEIN KINASE DOMAIN-CONTAINING PROTEIN"/>
    <property type="match status" value="1"/>
</dbReference>
<keyword evidence="5" id="KW-0418">Kinase</keyword>
<dbReference type="PROSITE" id="PS00108">
    <property type="entry name" value="PROTEIN_KINASE_ST"/>
    <property type="match status" value="1"/>
</dbReference>
<dbReference type="Pfam" id="PF00069">
    <property type="entry name" value="Pkinase"/>
    <property type="match status" value="1"/>
</dbReference>
<dbReference type="SUPFAM" id="SSF56112">
    <property type="entry name" value="Protein kinase-like (PK-like)"/>
    <property type="match status" value="1"/>
</dbReference>
<keyword evidence="1" id="KW-0723">Serine/threonine-protein kinase</keyword>
<dbReference type="Pfam" id="PF12474">
    <property type="entry name" value="PKK"/>
    <property type="match status" value="2"/>
</dbReference>
<feature type="region of interest" description="Disordered" evidence="9">
    <location>
        <begin position="729"/>
        <end position="767"/>
    </location>
</feature>
<dbReference type="PROSITE" id="PS50011">
    <property type="entry name" value="PROTEIN_KINASE_DOM"/>
    <property type="match status" value="1"/>
</dbReference>
<dbReference type="InterPro" id="IPR022165">
    <property type="entry name" value="PKK"/>
</dbReference>
<evidence type="ECO:0000256" key="9">
    <source>
        <dbReference type="SAM" id="MobiDB-lite"/>
    </source>
</evidence>
<feature type="compositionally biased region" description="Basic and acidic residues" evidence="9">
    <location>
        <begin position="671"/>
        <end position="707"/>
    </location>
</feature>
<feature type="compositionally biased region" description="Acidic residues" evidence="9">
    <location>
        <begin position="626"/>
        <end position="636"/>
    </location>
</feature>
<dbReference type="InterPro" id="IPR000719">
    <property type="entry name" value="Prot_kinase_dom"/>
</dbReference>
<evidence type="ECO:0000256" key="7">
    <source>
        <dbReference type="PROSITE-ProRule" id="PRU10141"/>
    </source>
</evidence>
<feature type="compositionally biased region" description="Basic and acidic residues" evidence="9">
    <location>
        <begin position="734"/>
        <end position="761"/>
    </location>
</feature>
<evidence type="ECO:0000313" key="11">
    <source>
        <dbReference type="EMBL" id="KAL3863848.1"/>
    </source>
</evidence>
<name>A0ABD3VTI5_SINWO</name>
<keyword evidence="2" id="KW-0597">Phosphoprotein</keyword>
<evidence type="ECO:0000256" key="6">
    <source>
        <dbReference type="ARBA" id="ARBA00022840"/>
    </source>
</evidence>
<feature type="region of interest" description="Disordered" evidence="9">
    <location>
        <begin position="1265"/>
        <end position="1293"/>
    </location>
</feature>
<feature type="compositionally biased region" description="Low complexity" evidence="9">
    <location>
        <begin position="487"/>
        <end position="499"/>
    </location>
</feature>
<dbReference type="InterPro" id="IPR008271">
    <property type="entry name" value="Ser/Thr_kinase_AS"/>
</dbReference>
<sequence length="1293" mass="149327">MSFLNSFKKFFRIGGDEDFKRKGGFNKNVKKDEDPGQFWEITGELGDGAFGKVYKAEHKVTKQLAALKSVEIKSEEDIEDFNVEIDILTECKHKNVVGLLEAFYFESKLLMYIEFCGAGALDSIMLELEHPLAEDQIRYVCHEMCQGLDFLHKHKVIHRDLKAGNVLLTTEGEVKLADFGVSAQNSKTLQRRDSFIGTPYWMAPEVILCETLKDTPYDYKADIWSLGITLIEFAQIEPPNHDMHPMRVLIKIQKSDPPTLDEPKKWSSDFKDFLSVCLIKDPSNRPPAETLLVHPFIKDATDKGPVLDLIMEAKAEVVEVLRDLTEEEDIRELKKYMQADDTTSVSEEAERDDKKIEEEENDRRKEEKNNEKIKKSLTPEPKSKHARNKSFELDRKEEKKSATQEPELREERKSSTPEPESISKLNEKQKTTSSKRTAAPPPPIGQKEKSPSPLSQKEKSPSPSPPDTMSSLPKVVIPSPEQDTTPSQGSSSSSLSSSGKTTPERESITAVPITDLDNDEEQSESILSTTDKVITEVLMKPTIPEVKEGEQEMLVKKETESSDESIGEKSHSSQDKGQKKNIKAPAPVDSTKFAADILDEIIDEVIRSTTEEPSVPSVVLSTVQDVIEEGMDEEEVTSGNDTSSEVEKSKGSPSLTDKEVGIKQPSPPRGLDSEVKEVEMEIQEVKVHVGDEEEEMSKPAKSDEHNDNIITINGQPVPAASVIVINGHVTKIQDSPKETRQERRSSITDIKKSNPQKRDSQEYIPQTDLDTFETKIANDIDILDVSNPDEDSSDQRSDTASVNTLDSVEKDDSRKAEDTERNKKRGIRNRNESKSQYKTMTKTRTYMKNGIVITSTTQKVIMAGDEHKSRDEFIHRKQDLRELKLLQKLENKQYQDLSDKSKVARDLQERKFEVDMQSLLKNYDQDMDMLTKQQKQQVEKAEASQAFDLKATARRIKLDQEKELKSFKEKQKQDMKLQKQELDFLAKTAKKEEVRRRKEEKEIQLAEEERVFLEQQQERMDKHMKQLTETHRQKIAMLEGQFLQHKQHLRRGREAAIWELEKQQLHERHQLSKSQLKDMFFLKRHQMLTRHQKEIEQMKRSNQVKEEEMQRRHVLEKKRLPKILKQESKTRSLMFKQSLRLSIAGNPEDERSKLKQFEENEKKRMKSEMQRQENKHKKQWEDLIFRNETSLRELEQLQAEKRKMLMEHETQKIKELDDHYANEHREWKTQLIPRKQKLEEEFARQREEQEQFYGTIIITGNEGSPLYTVPRSAPSSVRNKTEDSLKSRHSTII</sequence>
<feature type="region of interest" description="Disordered" evidence="9">
    <location>
        <begin position="784"/>
        <end position="837"/>
    </location>
</feature>
<dbReference type="SMART" id="SM00220">
    <property type="entry name" value="S_TKc"/>
    <property type="match status" value="1"/>
</dbReference>
<evidence type="ECO:0000256" key="2">
    <source>
        <dbReference type="ARBA" id="ARBA00022553"/>
    </source>
</evidence>
<organism evidence="11 12">
    <name type="scientific">Sinanodonta woodiana</name>
    <name type="common">Chinese pond mussel</name>
    <name type="synonym">Anodonta woodiana</name>
    <dbReference type="NCBI Taxonomy" id="1069815"/>
    <lineage>
        <taxon>Eukaryota</taxon>
        <taxon>Metazoa</taxon>
        <taxon>Spiralia</taxon>
        <taxon>Lophotrochozoa</taxon>
        <taxon>Mollusca</taxon>
        <taxon>Bivalvia</taxon>
        <taxon>Autobranchia</taxon>
        <taxon>Heteroconchia</taxon>
        <taxon>Palaeoheterodonta</taxon>
        <taxon>Unionida</taxon>
        <taxon>Unionoidea</taxon>
        <taxon>Unionidae</taxon>
        <taxon>Unioninae</taxon>
        <taxon>Sinanodonta</taxon>
    </lineage>
</organism>
<keyword evidence="12" id="KW-1185">Reference proteome</keyword>
<dbReference type="InterPro" id="IPR051585">
    <property type="entry name" value="STE20_Ser/Thr_Kinases"/>
</dbReference>
<keyword evidence="6 7" id="KW-0067">ATP-binding</keyword>
<dbReference type="Proteomes" id="UP001634394">
    <property type="component" value="Unassembled WGS sequence"/>
</dbReference>
<accession>A0ABD3VTI5</accession>
<feature type="compositionally biased region" description="Basic and acidic residues" evidence="9">
    <location>
        <begin position="351"/>
        <end position="374"/>
    </location>
</feature>
<evidence type="ECO:0000313" key="12">
    <source>
        <dbReference type="Proteomes" id="UP001634394"/>
    </source>
</evidence>
<protein>
    <recommendedName>
        <fullName evidence="10">Protein kinase domain-containing protein</fullName>
    </recommendedName>
</protein>
<keyword evidence="8" id="KW-0175">Coiled coil</keyword>
<evidence type="ECO:0000256" key="1">
    <source>
        <dbReference type="ARBA" id="ARBA00022527"/>
    </source>
</evidence>
<keyword evidence="3" id="KW-0808">Transferase</keyword>
<dbReference type="PROSITE" id="PS00107">
    <property type="entry name" value="PROTEIN_KINASE_ATP"/>
    <property type="match status" value="1"/>
</dbReference>
<dbReference type="GO" id="GO:0004674">
    <property type="term" value="F:protein serine/threonine kinase activity"/>
    <property type="evidence" value="ECO:0007669"/>
    <property type="project" value="UniProtKB-KW"/>
</dbReference>
<feature type="compositionally biased region" description="Basic and acidic residues" evidence="9">
    <location>
        <begin position="645"/>
        <end position="661"/>
    </location>
</feature>
<dbReference type="InterPro" id="IPR017441">
    <property type="entry name" value="Protein_kinase_ATP_BS"/>
</dbReference>
<evidence type="ECO:0000259" key="10">
    <source>
        <dbReference type="PROSITE" id="PS50011"/>
    </source>
</evidence>
<proteinExistence type="predicted"/>
<feature type="region of interest" description="Disordered" evidence="9">
    <location>
        <begin position="335"/>
        <end position="588"/>
    </location>
</feature>
<feature type="compositionally biased region" description="Basic and acidic residues" evidence="9">
    <location>
        <begin position="807"/>
        <end position="821"/>
    </location>
</feature>
<evidence type="ECO:0000256" key="8">
    <source>
        <dbReference type="SAM" id="Coils"/>
    </source>
</evidence>
<feature type="region of interest" description="Disordered" evidence="9">
    <location>
        <begin position="608"/>
        <end position="712"/>
    </location>
</feature>